<accession>A0A3B0UMB9</accession>
<reference evidence="1" key="1">
    <citation type="submission" date="2018-06" db="EMBL/GenBank/DDBJ databases">
        <authorList>
            <person name="Zhirakovskaya E."/>
        </authorList>
    </citation>
    <scope>NUCLEOTIDE SEQUENCE</scope>
</reference>
<feature type="non-terminal residue" evidence="1">
    <location>
        <position position="21"/>
    </location>
</feature>
<evidence type="ECO:0000313" key="1">
    <source>
        <dbReference type="EMBL" id="VAW30270.1"/>
    </source>
</evidence>
<name>A0A3B0UMB9_9ZZZZ</name>
<proteinExistence type="predicted"/>
<dbReference type="AlphaFoldDB" id="A0A3B0UMB9"/>
<sequence>MNYTDRLFPTNKGLTTYLDEL</sequence>
<gene>
    <name evidence="1" type="ORF">MNBD_BACTEROID07-2028</name>
</gene>
<organism evidence="1">
    <name type="scientific">hydrothermal vent metagenome</name>
    <dbReference type="NCBI Taxonomy" id="652676"/>
    <lineage>
        <taxon>unclassified sequences</taxon>
        <taxon>metagenomes</taxon>
        <taxon>ecological metagenomes</taxon>
    </lineage>
</organism>
<protein>
    <submittedName>
        <fullName evidence="1">Uncharacterized protein</fullName>
    </submittedName>
</protein>
<dbReference type="EMBL" id="UOET01000494">
    <property type="protein sequence ID" value="VAW30270.1"/>
    <property type="molecule type" value="Genomic_DNA"/>
</dbReference>